<keyword evidence="1" id="KW-0433">Leucine-rich repeat</keyword>
<keyword evidence="3" id="KW-0677">Repeat</keyword>
<dbReference type="SMART" id="SM00082">
    <property type="entry name" value="LRRCT"/>
    <property type="match status" value="1"/>
</dbReference>
<feature type="signal peptide" evidence="4">
    <location>
        <begin position="1"/>
        <end position="22"/>
    </location>
</feature>
<dbReference type="SMART" id="SM00369">
    <property type="entry name" value="LRR_TYP"/>
    <property type="match status" value="13"/>
</dbReference>
<dbReference type="EMBL" id="CM015729">
    <property type="protein sequence ID" value="KAF3703070.1"/>
    <property type="molecule type" value="Genomic_DNA"/>
</dbReference>
<dbReference type="InterPro" id="IPR032675">
    <property type="entry name" value="LRR_dom_sf"/>
</dbReference>
<keyword evidence="7" id="KW-1185">Reference proteome</keyword>
<evidence type="ECO:0000313" key="7">
    <source>
        <dbReference type="Proteomes" id="UP000503349"/>
    </source>
</evidence>
<dbReference type="InterPro" id="IPR003591">
    <property type="entry name" value="Leu-rich_rpt_typical-subtyp"/>
</dbReference>
<dbReference type="PROSITE" id="PS51450">
    <property type="entry name" value="LRR"/>
    <property type="match status" value="2"/>
</dbReference>
<dbReference type="SMART" id="SM00365">
    <property type="entry name" value="LRR_SD22"/>
    <property type="match status" value="5"/>
</dbReference>
<organism evidence="6 7">
    <name type="scientific">Channa argus</name>
    <name type="common">Northern snakehead</name>
    <name type="synonym">Ophicephalus argus</name>
    <dbReference type="NCBI Taxonomy" id="215402"/>
    <lineage>
        <taxon>Eukaryota</taxon>
        <taxon>Metazoa</taxon>
        <taxon>Chordata</taxon>
        <taxon>Craniata</taxon>
        <taxon>Vertebrata</taxon>
        <taxon>Euteleostomi</taxon>
        <taxon>Actinopterygii</taxon>
        <taxon>Neopterygii</taxon>
        <taxon>Teleostei</taxon>
        <taxon>Neoteleostei</taxon>
        <taxon>Acanthomorphata</taxon>
        <taxon>Anabantaria</taxon>
        <taxon>Anabantiformes</taxon>
        <taxon>Channoidei</taxon>
        <taxon>Channidae</taxon>
        <taxon>Channa</taxon>
    </lineage>
</organism>
<evidence type="ECO:0000256" key="2">
    <source>
        <dbReference type="ARBA" id="ARBA00022729"/>
    </source>
</evidence>
<keyword evidence="6" id="KW-0675">Receptor</keyword>
<dbReference type="FunFam" id="3.80.10.10:FF:000306">
    <property type="entry name" value="Toll-like receptor 5"/>
    <property type="match status" value="1"/>
</dbReference>
<dbReference type="GO" id="GO:0005886">
    <property type="term" value="C:plasma membrane"/>
    <property type="evidence" value="ECO:0007669"/>
    <property type="project" value="TreeGrafter"/>
</dbReference>
<keyword evidence="2 4" id="KW-0732">Signal</keyword>
<evidence type="ECO:0000259" key="5">
    <source>
        <dbReference type="SMART" id="SM00082"/>
    </source>
</evidence>
<accession>A0A6G1QK40</accession>
<evidence type="ECO:0000313" key="6">
    <source>
        <dbReference type="EMBL" id="KAF3703070.1"/>
    </source>
</evidence>
<dbReference type="Gene3D" id="3.80.10.10">
    <property type="entry name" value="Ribonuclease Inhibitor"/>
    <property type="match status" value="4"/>
</dbReference>
<proteinExistence type="predicted"/>
<reference evidence="7" key="2">
    <citation type="submission" date="2019-02" db="EMBL/GenBank/DDBJ databases">
        <title>Opniocepnalus argus Var Kimnra genome.</title>
        <authorList>
            <person name="Zhou C."/>
            <person name="Xiao S."/>
        </authorList>
    </citation>
    <scope>NUCLEOTIDE SEQUENCE [LARGE SCALE GENOMIC DNA]</scope>
</reference>
<dbReference type="InterPro" id="IPR050541">
    <property type="entry name" value="LRR_TM_domain-containing"/>
</dbReference>
<dbReference type="AlphaFoldDB" id="A0A6G1QK40"/>
<dbReference type="Pfam" id="PF13855">
    <property type="entry name" value="LRR_8"/>
    <property type="match status" value="4"/>
</dbReference>
<evidence type="ECO:0000256" key="4">
    <source>
        <dbReference type="SAM" id="SignalP"/>
    </source>
</evidence>
<evidence type="ECO:0000256" key="1">
    <source>
        <dbReference type="ARBA" id="ARBA00022614"/>
    </source>
</evidence>
<sequence>MWMLDLQLVITCIFLQVPGCFPSCIIVGSVANCAFQKHSTVPALPPNITHLFLGNNYISEINSTSLSGLEQLQELDLGLQFVPLVIRNYAFQGQKHLKSLLLGFNVGLRLEKQAFVGLSSLQKLDLDYCSLQDSILMENYLEPLSSLEKLNLFGNQINRLQPSMSFAHMPNLKDLNLKLNKIDKICEPDLAGFQGKHFKVLNLQSAHLMFSKDIDWQKCGNPFRGMSFDTLDLSNNGLGVATSRQFFRAIEGTKISHLKLSGSMGRGFSFNNLPDPDNKTFEGLKNSSVRILDLSKNWIFALQQWVFSALKEVMIIDLSKNRVNQIHRNAFEGLQGNLKTLNLSHNLLGEIYSHTFASLTSLRVLDLSYNHIGVLGYASFNGLPNLRGLFLTGNSLRQLGFPSFLPSLDCLTLKDNKLKPSSMSSVTMFASNLILLDIQDNRLTDLGDVYMLVTQLKRLKHLFFGGNTIRKCLPHISTDLKNVKALDLHSSSLQDIWSQGVCLNLFDNLGHVLGLNLSLNALQSLPQGVFKGLTSVVEMDLSFNALTYLQADVFPKSLKLLYLSNNFIASPDPQAFHSLNFLNLKMNRFHCDSSLKSFLTWLNQTDVTFLSPVEELRCEFPSRFYNVSLLDYSTQVTQT</sequence>
<dbReference type="OrthoDB" id="6160824at2759"/>
<dbReference type="SMART" id="SM00368">
    <property type="entry name" value="LRR_RI"/>
    <property type="match status" value="3"/>
</dbReference>
<dbReference type="InterPro" id="IPR001611">
    <property type="entry name" value="Leu-rich_rpt"/>
</dbReference>
<dbReference type="InterPro" id="IPR000483">
    <property type="entry name" value="Cys-rich_flank_reg_C"/>
</dbReference>
<feature type="domain" description="LRRCT" evidence="5">
    <location>
        <begin position="587"/>
        <end position="638"/>
    </location>
</feature>
<dbReference type="Pfam" id="PF00560">
    <property type="entry name" value="LRR_1"/>
    <property type="match status" value="1"/>
</dbReference>
<dbReference type="PANTHER" id="PTHR24369">
    <property type="entry name" value="ANTIGEN BSP, PUTATIVE-RELATED"/>
    <property type="match status" value="1"/>
</dbReference>
<evidence type="ECO:0000256" key="3">
    <source>
        <dbReference type="ARBA" id="ARBA00022737"/>
    </source>
</evidence>
<protein>
    <submittedName>
        <fullName evidence="6">Toll-like receptor 5</fullName>
    </submittedName>
</protein>
<dbReference type="Proteomes" id="UP000503349">
    <property type="component" value="Chromosome 18"/>
</dbReference>
<name>A0A6G1QK40_CHAAH</name>
<reference evidence="6 7" key="1">
    <citation type="submission" date="2019-02" db="EMBL/GenBank/DDBJ databases">
        <title>Opniocepnalus argus genome.</title>
        <authorList>
            <person name="Zhou C."/>
            <person name="Xiao S."/>
        </authorList>
    </citation>
    <scope>NUCLEOTIDE SEQUENCE [LARGE SCALE GENOMIC DNA]</scope>
    <source>
        <strain evidence="6">OARG1902GOOAL</strain>
        <tissue evidence="6">Muscle</tissue>
    </source>
</reference>
<dbReference type="SUPFAM" id="SSF52058">
    <property type="entry name" value="L domain-like"/>
    <property type="match status" value="2"/>
</dbReference>
<dbReference type="PANTHER" id="PTHR24369:SF210">
    <property type="entry name" value="CHAOPTIN-RELATED"/>
    <property type="match status" value="1"/>
</dbReference>
<gene>
    <name evidence="6" type="ORF">EXN66_Car018758</name>
</gene>
<feature type="chain" id="PRO_5026334722" evidence="4">
    <location>
        <begin position="23"/>
        <end position="639"/>
    </location>
</feature>